<evidence type="ECO:0008006" key="3">
    <source>
        <dbReference type="Google" id="ProtNLM"/>
    </source>
</evidence>
<dbReference type="Proteomes" id="UP000048949">
    <property type="component" value="Unassembled WGS sequence"/>
</dbReference>
<dbReference type="STRING" id="282199.GCA_001049735_00436"/>
<name>A0A0U1NI42_9RHOB</name>
<reference evidence="1 2" key="1">
    <citation type="submission" date="2015-04" db="EMBL/GenBank/DDBJ databases">
        <authorList>
            <person name="Syromyatnikov M.Y."/>
            <person name="Popov V.N."/>
        </authorList>
    </citation>
    <scope>NUCLEOTIDE SEQUENCE [LARGE SCALE GENOMIC DNA]</scope>
    <source>
        <strain evidence="1 2">CECT 5292</strain>
    </source>
</reference>
<keyword evidence="2" id="KW-1185">Reference proteome</keyword>
<organism evidence="1 2">
    <name type="scientific">Nereida ignava</name>
    <dbReference type="NCBI Taxonomy" id="282199"/>
    <lineage>
        <taxon>Bacteria</taxon>
        <taxon>Pseudomonadati</taxon>
        <taxon>Pseudomonadota</taxon>
        <taxon>Alphaproteobacteria</taxon>
        <taxon>Rhodobacterales</taxon>
        <taxon>Roseobacteraceae</taxon>
        <taxon>Nereida</taxon>
    </lineage>
</organism>
<evidence type="ECO:0000313" key="1">
    <source>
        <dbReference type="EMBL" id="CRK74406.1"/>
    </source>
</evidence>
<accession>A0A0U1NI42</accession>
<dbReference type="OrthoDB" id="7743921at2"/>
<dbReference type="AlphaFoldDB" id="A0A0U1NI42"/>
<evidence type="ECO:0000313" key="2">
    <source>
        <dbReference type="Proteomes" id="UP000048949"/>
    </source>
</evidence>
<protein>
    <recommendedName>
        <fullName evidence="3">Response regulatory domain-containing protein</fullName>
    </recommendedName>
</protein>
<dbReference type="EMBL" id="CVQV01000002">
    <property type="protein sequence ID" value="CRK74406.1"/>
    <property type="molecule type" value="Genomic_DNA"/>
</dbReference>
<proteinExistence type="predicted"/>
<sequence length="160" mass="17093">MWGRQTKDAKKLAFSDNVVALDFVSGLERGQLSGNACLVGFDENDILAVRDMVRQAGLSPVMSCATASLMRDLQMISTTSSFVIVNLDGFSDVDVGVDALIKFRRMCPDPSVLIVSRTVLNDELGSHRRAIADATLRAPLSGERLAAGLAAAHCNHAEAS</sequence>
<dbReference type="RefSeq" id="WP_048597686.1">
    <property type="nucleotide sequence ID" value="NZ_CBFHGK010000006.1"/>
</dbReference>
<gene>
    <name evidence="1" type="ORF">NIG5292_00436</name>
</gene>